<organism evidence="1 2">
    <name type="scientific">Oryza sativa subsp. japonica</name>
    <name type="common">Rice</name>
    <dbReference type="NCBI Taxonomy" id="39947"/>
    <lineage>
        <taxon>Eukaryota</taxon>
        <taxon>Viridiplantae</taxon>
        <taxon>Streptophyta</taxon>
        <taxon>Embryophyta</taxon>
        <taxon>Tracheophyta</taxon>
        <taxon>Spermatophyta</taxon>
        <taxon>Magnoliopsida</taxon>
        <taxon>Liliopsida</taxon>
        <taxon>Poales</taxon>
        <taxon>Poaceae</taxon>
        <taxon>BOP clade</taxon>
        <taxon>Oryzoideae</taxon>
        <taxon>Oryzeae</taxon>
        <taxon>Oryzinae</taxon>
        <taxon>Oryza</taxon>
        <taxon>Oryza sativa</taxon>
    </lineage>
</organism>
<dbReference type="AlphaFoldDB" id="A0A0P0WHP3"/>
<gene>
    <name evidence="1" type="ordered locus">Os05g0138100</name>
    <name evidence="1" type="ORF">OSNPB_050138100</name>
</gene>
<dbReference type="EMBL" id="AP014961">
    <property type="protein sequence ID" value="BAS92172.1"/>
    <property type="molecule type" value="Genomic_DNA"/>
</dbReference>
<evidence type="ECO:0000313" key="1">
    <source>
        <dbReference type="EMBL" id="BAS92172.1"/>
    </source>
</evidence>
<protein>
    <submittedName>
        <fullName evidence="1">Os05g0138100 protein</fullName>
    </submittedName>
</protein>
<dbReference type="InParanoid" id="A0A0P0WHP3"/>
<sequence>MGPTEGAWSAWMAERRTGSRLLPASIDASSHSLLLVGDDASWLSRLGDETTKSFGNVCHHPLVCCKSKRD</sequence>
<reference evidence="1 2" key="2">
    <citation type="journal article" date="2013" name="Plant Cell Physiol.">
        <title>Rice Annotation Project Database (RAP-DB): an integrative and interactive database for rice genomics.</title>
        <authorList>
            <person name="Sakai H."/>
            <person name="Lee S.S."/>
            <person name="Tanaka T."/>
            <person name="Numa H."/>
            <person name="Kim J."/>
            <person name="Kawahara Y."/>
            <person name="Wakimoto H."/>
            <person name="Yang C.C."/>
            <person name="Iwamoto M."/>
            <person name="Abe T."/>
            <person name="Yamada Y."/>
            <person name="Muto A."/>
            <person name="Inokuchi H."/>
            <person name="Ikemura T."/>
            <person name="Matsumoto T."/>
            <person name="Sasaki T."/>
            <person name="Itoh T."/>
        </authorList>
    </citation>
    <scope>NUCLEOTIDE SEQUENCE [LARGE SCALE GENOMIC DNA]</scope>
    <source>
        <strain evidence="2">cv. Nipponbare</strain>
    </source>
</reference>
<dbReference type="Proteomes" id="UP000059680">
    <property type="component" value="Chromosome 5"/>
</dbReference>
<keyword evidence="2" id="KW-1185">Reference proteome</keyword>
<reference evidence="1 2" key="3">
    <citation type="journal article" date="2013" name="Rice">
        <title>Improvement of the Oryza sativa Nipponbare reference genome using next generation sequence and optical map data.</title>
        <authorList>
            <person name="Kawahara Y."/>
            <person name="de la Bastide M."/>
            <person name="Hamilton J.P."/>
            <person name="Kanamori H."/>
            <person name="McCombie W.R."/>
            <person name="Ouyang S."/>
            <person name="Schwartz D.C."/>
            <person name="Tanaka T."/>
            <person name="Wu J."/>
            <person name="Zhou S."/>
            <person name="Childs K.L."/>
            <person name="Davidson R.M."/>
            <person name="Lin H."/>
            <person name="Quesada-Ocampo L."/>
            <person name="Vaillancourt B."/>
            <person name="Sakai H."/>
            <person name="Lee S.S."/>
            <person name="Kim J."/>
            <person name="Numa H."/>
            <person name="Itoh T."/>
            <person name="Buell C.R."/>
            <person name="Matsumoto T."/>
        </authorList>
    </citation>
    <scope>NUCLEOTIDE SEQUENCE [LARGE SCALE GENOMIC DNA]</scope>
    <source>
        <strain evidence="2">cv. Nipponbare</strain>
    </source>
</reference>
<dbReference type="PaxDb" id="39947-A0A0P0WHP3"/>
<name>A0A0P0WHP3_ORYSJ</name>
<evidence type="ECO:0000313" key="2">
    <source>
        <dbReference type="Proteomes" id="UP000059680"/>
    </source>
</evidence>
<proteinExistence type="predicted"/>
<accession>A0A0P0WHP3</accession>
<reference evidence="2" key="1">
    <citation type="journal article" date="2005" name="Nature">
        <title>The map-based sequence of the rice genome.</title>
        <authorList>
            <consortium name="International rice genome sequencing project (IRGSP)"/>
            <person name="Matsumoto T."/>
            <person name="Wu J."/>
            <person name="Kanamori H."/>
            <person name="Katayose Y."/>
            <person name="Fujisawa M."/>
            <person name="Namiki N."/>
            <person name="Mizuno H."/>
            <person name="Yamamoto K."/>
            <person name="Antonio B.A."/>
            <person name="Baba T."/>
            <person name="Sakata K."/>
            <person name="Nagamura Y."/>
            <person name="Aoki H."/>
            <person name="Arikawa K."/>
            <person name="Arita K."/>
            <person name="Bito T."/>
            <person name="Chiden Y."/>
            <person name="Fujitsuka N."/>
            <person name="Fukunaka R."/>
            <person name="Hamada M."/>
            <person name="Harada C."/>
            <person name="Hayashi A."/>
            <person name="Hijishita S."/>
            <person name="Honda M."/>
            <person name="Hosokawa S."/>
            <person name="Ichikawa Y."/>
            <person name="Idonuma A."/>
            <person name="Iijima M."/>
            <person name="Ikeda M."/>
            <person name="Ikeno M."/>
            <person name="Ito K."/>
            <person name="Ito S."/>
            <person name="Ito T."/>
            <person name="Ito Y."/>
            <person name="Ito Y."/>
            <person name="Iwabuchi A."/>
            <person name="Kamiya K."/>
            <person name="Karasawa W."/>
            <person name="Kurita K."/>
            <person name="Katagiri S."/>
            <person name="Kikuta A."/>
            <person name="Kobayashi H."/>
            <person name="Kobayashi N."/>
            <person name="Machita K."/>
            <person name="Maehara T."/>
            <person name="Masukawa M."/>
            <person name="Mizubayashi T."/>
            <person name="Mukai Y."/>
            <person name="Nagasaki H."/>
            <person name="Nagata Y."/>
            <person name="Naito S."/>
            <person name="Nakashima M."/>
            <person name="Nakama Y."/>
            <person name="Nakamichi Y."/>
            <person name="Nakamura M."/>
            <person name="Meguro A."/>
            <person name="Negishi M."/>
            <person name="Ohta I."/>
            <person name="Ohta T."/>
            <person name="Okamoto M."/>
            <person name="Ono N."/>
            <person name="Saji S."/>
            <person name="Sakaguchi M."/>
            <person name="Sakai K."/>
            <person name="Shibata M."/>
            <person name="Shimokawa T."/>
            <person name="Song J."/>
            <person name="Takazaki Y."/>
            <person name="Terasawa K."/>
            <person name="Tsugane M."/>
            <person name="Tsuji K."/>
            <person name="Ueda S."/>
            <person name="Waki K."/>
            <person name="Yamagata H."/>
            <person name="Yamamoto M."/>
            <person name="Yamamoto S."/>
            <person name="Yamane H."/>
            <person name="Yoshiki S."/>
            <person name="Yoshihara R."/>
            <person name="Yukawa K."/>
            <person name="Zhong H."/>
            <person name="Yano M."/>
            <person name="Yuan Q."/>
            <person name="Ouyang S."/>
            <person name="Liu J."/>
            <person name="Jones K.M."/>
            <person name="Gansberger K."/>
            <person name="Moffat K."/>
            <person name="Hill J."/>
            <person name="Bera J."/>
            <person name="Fadrosh D."/>
            <person name="Jin S."/>
            <person name="Johri S."/>
            <person name="Kim M."/>
            <person name="Overton L."/>
            <person name="Reardon M."/>
            <person name="Tsitrin T."/>
            <person name="Vuong H."/>
            <person name="Weaver B."/>
            <person name="Ciecko A."/>
            <person name="Tallon L."/>
            <person name="Jackson J."/>
            <person name="Pai G."/>
            <person name="Aken S.V."/>
            <person name="Utterback T."/>
            <person name="Reidmuller S."/>
            <person name="Feldblyum T."/>
            <person name="Hsiao J."/>
            <person name="Zismann V."/>
            <person name="Iobst S."/>
            <person name="de Vazeille A.R."/>
            <person name="Buell C.R."/>
            <person name="Ying K."/>
            <person name="Li Y."/>
            <person name="Lu T."/>
            <person name="Huang Y."/>
            <person name="Zhao Q."/>
            <person name="Feng Q."/>
            <person name="Zhang L."/>
            <person name="Zhu J."/>
            <person name="Weng Q."/>
            <person name="Mu J."/>
            <person name="Lu Y."/>
            <person name="Fan D."/>
            <person name="Liu Y."/>
            <person name="Guan J."/>
            <person name="Zhang Y."/>
            <person name="Yu S."/>
            <person name="Liu X."/>
            <person name="Zhang Y."/>
            <person name="Hong G."/>
            <person name="Han B."/>
            <person name="Choisne N."/>
            <person name="Demange N."/>
            <person name="Orjeda G."/>
            <person name="Samain S."/>
            <person name="Cattolico L."/>
            <person name="Pelletier E."/>
            <person name="Couloux A."/>
            <person name="Segurens B."/>
            <person name="Wincker P."/>
            <person name="D'Hont A."/>
            <person name="Scarpelli C."/>
            <person name="Weissenbach J."/>
            <person name="Salanoubat M."/>
            <person name="Quetier F."/>
            <person name="Yu Y."/>
            <person name="Kim H.R."/>
            <person name="Rambo T."/>
            <person name="Currie J."/>
            <person name="Collura K."/>
            <person name="Luo M."/>
            <person name="Yang T."/>
            <person name="Ammiraju J.S.S."/>
            <person name="Engler F."/>
            <person name="Soderlund C."/>
            <person name="Wing R.A."/>
            <person name="Palmer L.E."/>
            <person name="de la Bastide M."/>
            <person name="Spiegel L."/>
            <person name="Nascimento L."/>
            <person name="Zutavern T."/>
            <person name="O'Shaughnessy A."/>
            <person name="Dike S."/>
            <person name="Dedhia N."/>
            <person name="Preston R."/>
            <person name="Balija V."/>
            <person name="McCombie W.R."/>
            <person name="Chow T."/>
            <person name="Chen H."/>
            <person name="Chung M."/>
            <person name="Chen C."/>
            <person name="Shaw J."/>
            <person name="Wu H."/>
            <person name="Hsiao K."/>
            <person name="Chao Y."/>
            <person name="Chu M."/>
            <person name="Cheng C."/>
            <person name="Hour A."/>
            <person name="Lee P."/>
            <person name="Lin S."/>
            <person name="Lin Y."/>
            <person name="Liou J."/>
            <person name="Liu S."/>
            <person name="Hsing Y."/>
            <person name="Raghuvanshi S."/>
            <person name="Mohanty A."/>
            <person name="Bharti A.K."/>
            <person name="Gaur A."/>
            <person name="Gupta V."/>
            <person name="Kumar D."/>
            <person name="Ravi V."/>
            <person name="Vij S."/>
            <person name="Kapur A."/>
            <person name="Khurana P."/>
            <person name="Khurana P."/>
            <person name="Khurana J.P."/>
            <person name="Tyagi A.K."/>
            <person name="Gaikwad K."/>
            <person name="Singh A."/>
            <person name="Dalal V."/>
            <person name="Srivastava S."/>
            <person name="Dixit A."/>
            <person name="Pal A.K."/>
            <person name="Ghazi I.A."/>
            <person name="Yadav M."/>
            <person name="Pandit A."/>
            <person name="Bhargava A."/>
            <person name="Sureshbabu K."/>
            <person name="Batra K."/>
            <person name="Sharma T.R."/>
            <person name="Mohapatra T."/>
            <person name="Singh N.K."/>
            <person name="Messing J."/>
            <person name="Nelson A.B."/>
            <person name="Fuks G."/>
            <person name="Kavchok S."/>
            <person name="Keizer G."/>
            <person name="Linton E."/>
            <person name="Llaca V."/>
            <person name="Song R."/>
            <person name="Tanyolac B."/>
            <person name="Young S."/>
            <person name="Ho-Il K."/>
            <person name="Hahn J.H."/>
            <person name="Sangsakoo G."/>
            <person name="Vanavichit A."/>
            <person name="de Mattos Luiz.A.T."/>
            <person name="Zimmer P.D."/>
            <person name="Malone G."/>
            <person name="Dellagostin O."/>
            <person name="de Oliveira A.C."/>
            <person name="Bevan M."/>
            <person name="Bancroft I."/>
            <person name="Minx P."/>
            <person name="Cordum H."/>
            <person name="Wilson R."/>
            <person name="Cheng Z."/>
            <person name="Jin W."/>
            <person name="Jiang J."/>
            <person name="Leong S.A."/>
            <person name="Iwama H."/>
            <person name="Gojobori T."/>
            <person name="Itoh T."/>
            <person name="Niimura Y."/>
            <person name="Fujii Y."/>
            <person name="Habara T."/>
            <person name="Sakai H."/>
            <person name="Sato Y."/>
            <person name="Wilson G."/>
            <person name="Kumar K."/>
            <person name="McCouch S."/>
            <person name="Juretic N."/>
            <person name="Hoen D."/>
            <person name="Wright S."/>
            <person name="Bruskiewich R."/>
            <person name="Bureau T."/>
            <person name="Miyao A."/>
            <person name="Hirochika H."/>
            <person name="Nishikawa T."/>
            <person name="Kadowaki K."/>
            <person name="Sugiura M."/>
            <person name="Burr B."/>
            <person name="Sasaki T."/>
        </authorList>
    </citation>
    <scope>NUCLEOTIDE SEQUENCE [LARGE SCALE GENOMIC DNA]</scope>
    <source>
        <strain evidence="2">cv. Nipponbare</strain>
    </source>
</reference>